<accession>A0ABZ0IHE8</accession>
<keyword evidence="1" id="KW-0378">Hydrolase</keyword>
<proteinExistence type="predicted"/>
<sequence>MRTRKLIACVLIGLYPFFGSAILRAQTCPPAEGVALQVLGSGGPIADDARASSGYLVWIDGRARVLVDLGGGAILRFAQAGASFADLDAVLLSHLHADHSAGLPALLKSGYFAQRSRRLTVAGPSGGGNAKVQFPSLDQYVDSLLQAGSGAYAYLSDYLQKEAGAPYLQLETVVNEPGREALIPVKDAQSNVSIRALSVSHGPVPALAYRIQTSNRVVVFAGDQDGRTVTFPDFAKESDVLVLHMPIPEGAGPGARALHATPSRLNEVARDAGAKEVILSHFMARSLRDIESNVALIEAKFPGRVRVAEDLDCVPITGG</sequence>
<evidence type="ECO:0000256" key="1">
    <source>
        <dbReference type="ARBA" id="ARBA00022801"/>
    </source>
</evidence>
<reference evidence="3 4" key="1">
    <citation type="submission" date="2023-10" db="EMBL/GenBank/DDBJ databases">
        <title>Two novel species belonging to the OM43/NOR5 clade.</title>
        <authorList>
            <person name="Park M."/>
        </authorList>
    </citation>
    <scope>NUCLEOTIDE SEQUENCE [LARGE SCALE GENOMIC DNA]</scope>
    <source>
        <strain evidence="3 4">IMCC45268</strain>
    </source>
</reference>
<dbReference type="EMBL" id="CP136865">
    <property type="protein sequence ID" value="WOJ98123.1"/>
    <property type="molecule type" value="Genomic_DNA"/>
</dbReference>
<dbReference type="SMART" id="SM00849">
    <property type="entry name" value="Lactamase_B"/>
    <property type="match status" value="1"/>
</dbReference>
<organism evidence="3 4">
    <name type="scientific">Congregibacter brevis</name>
    <dbReference type="NCBI Taxonomy" id="3081201"/>
    <lineage>
        <taxon>Bacteria</taxon>
        <taxon>Pseudomonadati</taxon>
        <taxon>Pseudomonadota</taxon>
        <taxon>Gammaproteobacteria</taxon>
        <taxon>Cellvibrionales</taxon>
        <taxon>Halieaceae</taxon>
        <taxon>Congregibacter</taxon>
    </lineage>
</organism>
<evidence type="ECO:0000259" key="2">
    <source>
        <dbReference type="SMART" id="SM00849"/>
    </source>
</evidence>
<name>A0ABZ0IHE8_9GAMM</name>
<dbReference type="InterPro" id="IPR044094">
    <property type="entry name" value="AtsA-like_MBL-fold"/>
</dbReference>
<evidence type="ECO:0000313" key="3">
    <source>
        <dbReference type="EMBL" id="WOJ98123.1"/>
    </source>
</evidence>
<dbReference type="Pfam" id="PF12706">
    <property type="entry name" value="Lactamase_B_2"/>
    <property type="match status" value="1"/>
</dbReference>
<keyword evidence="4" id="KW-1185">Reference proteome</keyword>
<gene>
    <name evidence="3" type="ORF">R0137_05985</name>
</gene>
<dbReference type="RefSeq" id="WP_407329324.1">
    <property type="nucleotide sequence ID" value="NZ_CP136865.1"/>
</dbReference>
<dbReference type="Gene3D" id="3.60.15.10">
    <property type="entry name" value="Ribonuclease Z/Hydroxyacylglutathione hydrolase-like"/>
    <property type="match status" value="1"/>
</dbReference>
<dbReference type="PANTHER" id="PTHR46018">
    <property type="entry name" value="ZINC PHOSPHODIESTERASE ELAC PROTEIN 1"/>
    <property type="match status" value="1"/>
</dbReference>
<dbReference type="SUPFAM" id="SSF56281">
    <property type="entry name" value="Metallo-hydrolase/oxidoreductase"/>
    <property type="match status" value="1"/>
</dbReference>
<dbReference type="PANTHER" id="PTHR46018:SF2">
    <property type="entry name" value="ZINC PHOSPHODIESTERASE ELAC PROTEIN 1"/>
    <property type="match status" value="1"/>
</dbReference>
<dbReference type="Proteomes" id="UP001626549">
    <property type="component" value="Chromosome"/>
</dbReference>
<dbReference type="InterPro" id="IPR036866">
    <property type="entry name" value="RibonucZ/Hydroxyglut_hydro"/>
</dbReference>
<evidence type="ECO:0000313" key="4">
    <source>
        <dbReference type="Proteomes" id="UP001626549"/>
    </source>
</evidence>
<dbReference type="InterPro" id="IPR001279">
    <property type="entry name" value="Metallo-B-lactamas"/>
</dbReference>
<dbReference type="CDD" id="cd07719">
    <property type="entry name" value="arylsulfatase_AtsA-like_MBL-fold"/>
    <property type="match status" value="1"/>
</dbReference>
<feature type="domain" description="Metallo-beta-lactamase" evidence="2">
    <location>
        <begin position="51"/>
        <end position="281"/>
    </location>
</feature>
<protein>
    <submittedName>
        <fullName evidence="3">MBL fold metallo-hydrolase</fullName>
    </submittedName>
</protein>